<feature type="domain" description="Retroviral polymerase SH3-like" evidence="7">
    <location>
        <begin position="314"/>
        <end position="360"/>
    </location>
</feature>
<dbReference type="GO" id="GO:0008233">
    <property type="term" value="F:peptidase activity"/>
    <property type="evidence" value="ECO:0007669"/>
    <property type="project" value="UniProtKB-KW"/>
</dbReference>
<keyword evidence="3" id="KW-0378">Hydrolase</keyword>
<name>A0A699J3C1_TANCI</name>
<dbReference type="GO" id="GO:0006508">
    <property type="term" value="P:proteolysis"/>
    <property type="evidence" value="ECO:0007669"/>
    <property type="project" value="UniProtKB-KW"/>
</dbReference>
<reference evidence="8" key="1">
    <citation type="journal article" date="2019" name="Sci. Rep.">
        <title>Draft genome of Tanacetum cinerariifolium, the natural source of mosquito coil.</title>
        <authorList>
            <person name="Yamashiro T."/>
            <person name="Shiraishi A."/>
            <person name="Satake H."/>
            <person name="Nakayama K."/>
        </authorList>
    </citation>
    <scope>NUCLEOTIDE SEQUENCE</scope>
</reference>
<gene>
    <name evidence="8" type="ORF">Tci_579230</name>
</gene>
<evidence type="ECO:0000256" key="3">
    <source>
        <dbReference type="ARBA" id="ARBA00022801"/>
    </source>
</evidence>
<proteinExistence type="predicted"/>
<dbReference type="PANTHER" id="PTHR42648:SF21">
    <property type="entry name" value="CYSTEINE-RICH RLK (RECEPTOR-LIKE PROTEIN KINASE) 8"/>
    <property type="match status" value="1"/>
</dbReference>
<keyword evidence="1" id="KW-0645">Protease</keyword>
<sequence length="615" mass="70132">MMLHITVTARIMGKTWGTILVGNNLHWQWELIVPVGTLTWQWECLVHFIPNKESTSQQAHRLYDPHRALKDKGIVDSGYSMHRTENKAHLEDYQEFKGGFVAFGGSNRRIIYKGIIKAGKLDFKDVYYVEELKNYNLFFVSQTCDKKEQVLLKIPRQHNMYSFNLKNIDPSRDLSCLFAKASIDESNKWHRRLGHVNFKNLNKLVKGNLVRGLPSKIFENDHTCVACQKGKQHKAFCKAKTVSSVNQPLQILHMDLFEPTSAEAVNTVCNVLNRVLVTKPLNKTPYELLTGRQPIISYLRPFGCHMTILNTIDQFGKFNGKSISRFLVGYSLNSKAFRVYNLETKRVEENLHVNLLENKLNVAEKGLAWMFDLIYLTNSMNYEPVSIENQANKSAGPQEANNSAVSVVGPLKALNDAEPSYPDDPSMPHLEDIYASPSAWIFTNSSYKDEGVVTDFNNLETTVNVSPTLITRIQTIHPKTQILRDSLSAVQTRSKVHKNSKAHTFVYMNKKDEKGVVVRNKERLVAQGHRQEEGIDYDEVFAPVARIEVIRIFLAFASYMGFIVYQMDVKSAFLYGIIDEEVYLTQPPGFADPKFPNKVYKVVKALYGLHQAPRS</sequence>
<dbReference type="Pfam" id="PF13976">
    <property type="entry name" value="gag_pre-integrs"/>
    <property type="match status" value="1"/>
</dbReference>
<dbReference type="GO" id="GO:0046872">
    <property type="term" value="F:metal ion binding"/>
    <property type="evidence" value="ECO:0007669"/>
    <property type="project" value="UniProtKB-KW"/>
</dbReference>
<feature type="domain" description="Reverse transcriptase Ty1/copia-type" evidence="4">
    <location>
        <begin position="501"/>
        <end position="614"/>
    </location>
</feature>
<evidence type="ECO:0000313" key="8">
    <source>
        <dbReference type="EMBL" id="GFA07258.1"/>
    </source>
</evidence>
<dbReference type="Pfam" id="PF25597">
    <property type="entry name" value="SH3_retrovirus"/>
    <property type="match status" value="1"/>
</dbReference>
<keyword evidence="2" id="KW-0479">Metal-binding</keyword>
<protein>
    <submittedName>
        <fullName evidence="8">Retrovirus-related Pol polyprotein from transposon TNT 1-94</fullName>
    </submittedName>
</protein>
<dbReference type="InterPro" id="IPR025724">
    <property type="entry name" value="GAG-pre-integrase_dom"/>
</dbReference>
<dbReference type="InterPro" id="IPR013103">
    <property type="entry name" value="RVT_2"/>
</dbReference>
<dbReference type="InterPro" id="IPR039537">
    <property type="entry name" value="Retrotran_Ty1/copia-like"/>
</dbReference>
<feature type="non-terminal residue" evidence="8">
    <location>
        <position position="615"/>
    </location>
</feature>
<evidence type="ECO:0000256" key="1">
    <source>
        <dbReference type="ARBA" id="ARBA00022670"/>
    </source>
</evidence>
<feature type="domain" description="Retrovirus-related Pol polyprotein from transposon TNT 1-94-like beta-barrel" evidence="6">
    <location>
        <begin position="74"/>
        <end position="146"/>
    </location>
</feature>
<dbReference type="InterPro" id="IPR057670">
    <property type="entry name" value="SH3_retrovirus"/>
</dbReference>
<dbReference type="AlphaFoldDB" id="A0A699J3C1"/>
<evidence type="ECO:0000259" key="7">
    <source>
        <dbReference type="Pfam" id="PF25597"/>
    </source>
</evidence>
<comment type="caution">
    <text evidence="8">The sequence shown here is derived from an EMBL/GenBank/DDBJ whole genome shotgun (WGS) entry which is preliminary data.</text>
</comment>
<evidence type="ECO:0000259" key="5">
    <source>
        <dbReference type="Pfam" id="PF13976"/>
    </source>
</evidence>
<dbReference type="EMBL" id="BKCJ010364684">
    <property type="protein sequence ID" value="GFA07258.1"/>
    <property type="molecule type" value="Genomic_DNA"/>
</dbReference>
<dbReference type="Pfam" id="PF22936">
    <property type="entry name" value="Pol_BBD"/>
    <property type="match status" value="1"/>
</dbReference>
<dbReference type="PANTHER" id="PTHR42648">
    <property type="entry name" value="TRANSPOSASE, PUTATIVE-RELATED"/>
    <property type="match status" value="1"/>
</dbReference>
<evidence type="ECO:0000259" key="4">
    <source>
        <dbReference type="Pfam" id="PF07727"/>
    </source>
</evidence>
<organism evidence="8">
    <name type="scientific">Tanacetum cinerariifolium</name>
    <name type="common">Dalmatian daisy</name>
    <name type="synonym">Chrysanthemum cinerariifolium</name>
    <dbReference type="NCBI Taxonomy" id="118510"/>
    <lineage>
        <taxon>Eukaryota</taxon>
        <taxon>Viridiplantae</taxon>
        <taxon>Streptophyta</taxon>
        <taxon>Embryophyta</taxon>
        <taxon>Tracheophyta</taxon>
        <taxon>Spermatophyta</taxon>
        <taxon>Magnoliopsida</taxon>
        <taxon>eudicotyledons</taxon>
        <taxon>Gunneridae</taxon>
        <taxon>Pentapetalae</taxon>
        <taxon>asterids</taxon>
        <taxon>campanulids</taxon>
        <taxon>Asterales</taxon>
        <taxon>Asteraceae</taxon>
        <taxon>Asteroideae</taxon>
        <taxon>Anthemideae</taxon>
        <taxon>Anthemidinae</taxon>
        <taxon>Tanacetum</taxon>
    </lineage>
</organism>
<evidence type="ECO:0000256" key="2">
    <source>
        <dbReference type="ARBA" id="ARBA00022723"/>
    </source>
</evidence>
<evidence type="ECO:0000259" key="6">
    <source>
        <dbReference type="Pfam" id="PF22936"/>
    </source>
</evidence>
<dbReference type="Pfam" id="PF07727">
    <property type="entry name" value="RVT_2"/>
    <property type="match status" value="1"/>
</dbReference>
<feature type="domain" description="GAG-pre-integrase" evidence="5">
    <location>
        <begin position="159"/>
        <end position="232"/>
    </location>
</feature>
<dbReference type="InterPro" id="IPR054722">
    <property type="entry name" value="PolX-like_BBD"/>
</dbReference>
<accession>A0A699J3C1</accession>